<protein>
    <submittedName>
        <fullName evidence="1">Uncharacterized protein</fullName>
    </submittedName>
</protein>
<evidence type="ECO:0000313" key="2">
    <source>
        <dbReference type="Proteomes" id="UP001062846"/>
    </source>
</evidence>
<gene>
    <name evidence="1" type="ORF">RHMOL_Rhmol04G0255500</name>
</gene>
<accession>A0ACC0P4H6</accession>
<comment type="caution">
    <text evidence="1">The sequence shown here is derived from an EMBL/GenBank/DDBJ whole genome shotgun (WGS) entry which is preliminary data.</text>
</comment>
<evidence type="ECO:0000313" key="1">
    <source>
        <dbReference type="EMBL" id="KAI8560441.1"/>
    </source>
</evidence>
<keyword evidence="2" id="KW-1185">Reference proteome</keyword>
<name>A0ACC0P4H6_RHOML</name>
<reference evidence="1" key="1">
    <citation type="submission" date="2022-02" db="EMBL/GenBank/DDBJ databases">
        <title>Plant Genome Project.</title>
        <authorList>
            <person name="Zhang R.-G."/>
        </authorList>
    </citation>
    <scope>NUCLEOTIDE SEQUENCE</scope>
    <source>
        <strain evidence="1">AT1</strain>
    </source>
</reference>
<dbReference type="Proteomes" id="UP001062846">
    <property type="component" value="Chromosome 4"/>
</dbReference>
<sequence>MVARESLVFAKELGLQKVHIEGDSQLVIGMIQKQQDVNTAIGVLITDVTWLRQEFEDIRVSFIRRIGNSASHVVAKDAMRGSGIRSWEFYPPPPPFFIHHVRMRAHIDVLVLFPRD</sequence>
<dbReference type="EMBL" id="CM046391">
    <property type="protein sequence ID" value="KAI8560441.1"/>
    <property type="molecule type" value="Genomic_DNA"/>
</dbReference>
<organism evidence="1 2">
    <name type="scientific">Rhododendron molle</name>
    <name type="common">Chinese azalea</name>
    <name type="synonym">Azalea mollis</name>
    <dbReference type="NCBI Taxonomy" id="49168"/>
    <lineage>
        <taxon>Eukaryota</taxon>
        <taxon>Viridiplantae</taxon>
        <taxon>Streptophyta</taxon>
        <taxon>Embryophyta</taxon>
        <taxon>Tracheophyta</taxon>
        <taxon>Spermatophyta</taxon>
        <taxon>Magnoliopsida</taxon>
        <taxon>eudicotyledons</taxon>
        <taxon>Gunneridae</taxon>
        <taxon>Pentapetalae</taxon>
        <taxon>asterids</taxon>
        <taxon>Ericales</taxon>
        <taxon>Ericaceae</taxon>
        <taxon>Ericoideae</taxon>
        <taxon>Rhodoreae</taxon>
        <taxon>Rhododendron</taxon>
    </lineage>
</organism>
<proteinExistence type="predicted"/>